<comment type="caution">
    <text evidence="1">The sequence shown here is derived from an EMBL/GenBank/DDBJ whole genome shotgun (WGS) entry which is preliminary data.</text>
</comment>
<reference evidence="1 2" key="1">
    <citation type="submission" date="2020-08" db="EMBL/GenBank/DDBJ databases">
        <title>Sequencing the genomes of 1000 actinobacteria strains.</title>
        <authorList>
            <person name="Klenk H.-P."/>
        </authorList>
    </citation>
    <scope>NUCLEOTIDE SEQUENCE [LARGE SCALE GENOMIC DNA]</scope>
    <source>
        <strain evidence="1 2">DSM 45582</strain>
    </source>
</reference>
<evidence type="ECO:0000313" key="2">
    <source>
        <dbReference type="Proteomes" id="UP000580474"/>
    </source>
</evidence>
<dbReference type="RefSeq" id="WP_184486135.1">
    <property type="nucleotide sequence ID" value="NZ_JACHIV010000001.1"/>
</dbReference>
<sequence>MTRFDHTRIHPHAPTGSTEVNRMLMPEDMARIRQHDLLIEARRDRLARQATAGRWWRRLARYAHQRADHAEGAITRP</sequence>
<name>A0A840NBK2_9PSEU</name>
<evidence type="ECO:0000313" key="1">
    <source>
        <dbReference type="EMBL" id="MBB5067515.1"/>
    </source>
</evidence>
<gene>
    <name evidence="1" type="ORF">BJ969_000603</name>
</gene>
<protein>
    <submittedName>
        <fullName evidence="1">Uncharacterized protein</fullName>
    </submittedName>
</protein>
<dbReference type="Proteomes" id="UP000580474">
    <property type="component" value="Unassembled WGS sequence"/>
</dbReference>
<dbReference type="EMBL" id="JACHIV010000001">
    <property type="protein sequence ID" value="MBB5067515.1"/>
    <property type="molecule type" value="Genomic_DNA"/>
</dbReference>
<dbReference type="AlphaFoldDB" id="A0A840NBK2"/>
<keyword evidence="2" id="KW-1185">Reference proteome</keyword>
<accession>A0A840NBK2</accession>
<proteinExistence type="predicted"/>
<organism evidence="1 2">
    <name type="scientific">Saccharopolyspora gloriosae</name>
    <dbReference type="NCBI Taxonomy" id="455344"/>
    <lineage>
        <taxon>Bacteria</taxon>
        <taxon>Bacillati</taxon>
        <taxon>Actinomycetota</taxon>
        <taxon>Actinomycetes</taxon>
        <taxon>Pseudonocardiales</taxon>
        <taxon>Pseudonocardiaceae</taxon>
        <taxon>Saccharopolyspora</taxon>
    </lineage>
</organism>